<dbReference type="InterPro" id="IPR010775">
    <property type="entry name" value="DUF1365"/>
</dbReference>
<dbReference type="Pfam" id="PF07103">
    <property type="entry name" value="DUF1365"/>
    <property type="match status" value="1"/>
</dbReference>
<evidence type="ECO:0000313" key="2">
    <source>
        <dbReference type="Proteomes" id="UP000614410"/>
    </source>
</evidence>
<sequence>MTVTSNSCAYEGVVGHRRRRPAVHAFRYRVFMLYLDLGELPRALDHRLLWSARRTAPARFRRSDYPGRPGQPLDDWARNLVLERTGVRPSGPVRLLTHLRYLGAWFNPISVYYCFAADGVTLEWAVLEVTSTPWRERHHYVLDAHGEPRVLSGGMDKELHVSPFLPMDLRYQWKLTRPGDHLALSIDVADRAGVVVETSVAMRRRPLTRLSMAGLLLRYPPMSLHVLGGIHWQAILLWRKGTPYHRRPCAIVDERAAA</sequence>
<evidence type="ECO:0000313" key="1">
    <source>
        <dbReference type="EMBL" id="MBJ7610485.1"/>
    </source>
</evidence>
<dbReference type="Proteomes" id="UP000614410">
    <property type="component" value="Unassembled WGS sequence"/>
</dbReference>
<comment type="caution">
    <text evidence="1">The sequence shown here is derived from an EMBL/GenBank/DDBJ whole genome shotgun (WGS) entry which is preliminary data.</text>
</comment>
<dbReference type="EMBL" id="JAEKNN010000063">
    <property type="protein sequence ID" value="MBJ7610485.1"/>
    <property type="molecule type" value="Genomic_DNA"/>
</dbReference>
<name>A0A934KRJ7_9BACT</name>
<organism evidence="1 2">
    <name type="scientific">Candidatus Amunia macphersoniae</name>
    <dbReference type="NCBI Taxonomy" id="3127014"/>
    <lineage>
        <taxon>Bacteria</taxon>
        <taxon>Bacillati</taxon>
        <taxon>Candidatus Dormiibacterota</taxon>
        <taxon>Candidatus Dormibacteria</taxon>
        <taxon>Candidatus Aeolococcales</taxon>
        <taxon>Candidatus Aeolococcaceae</taxon>
        <taxon>Candidatus Amunia</taxon>
    </lineage>
</organism>
<accession>A0A934KRJ7</accession>
<dbReference type="AlphaFoldDB" id="A0A934KRJ7"/>
<protein>
    <submittedName>
        <fullName evidence="1">DUF1365 domain-containing protein</fullName>
    </submittedName>
</protein>
<dbReference type="PANTHER" id="PTHR33973">
    <property type="entry name" value="OS07G0153300 PROTEIN"/>
    <property type="match status" value="1"/>
</dbReference>
<dbReference type="PANTHER" id="PTHR33973:SF4">
    <property type="entry name" value="OS07G0153300 PROTEIN"/>
    <property type="match status" value="1"/>
</dbReference>
<gene>
    <name evidence="1" type="ORF">JF887_13800</name>
</gene>
<reference evidence="1 2" key="1">
    <citation type="submission" date="2020-10" db="EMBL/GenBank/DDBJ databases">
        <title>Ca. Dormibacterota MAGs.</title>
        <authorList>
            <person name="Montgomery K."/>
        </authorList>
    </citation>
    <scope>NUCLEOTIDE SEQUENCE [LARGE SCALE GENOMIC DNA]</scope>
    <source>
        <strain evidence="1">Mitchell_Peninsula_5</strain>
    </source>
</reference>
<proteinExistence type="predicted"/>